<name>A0AAD6CPY2_9EURO</name>
<protein>
    <recommendedName>
        <fullName evidence="2">Chitin-binding type-2 domain-containing protein</fullName>
    </recommendedName>
</protein>
<dbReference type="GO" id="GO:0005576">
    <property type="term" value="C:extracellular region"/>
    <property type="evidence" value="ECO:0007669"/>
    <property type="project" value="InterPro"/>
</dbReference>
<evidence type="ECO:0000259" key="2">
    <source>
        <dbReference type="PROSITE" id="PS50940"/>
    </source>
</evidence>
<gene>
    <name evidence="3" type="ORF">N7494_009469</name>
</gene>
<reference evidence="3 4" key="1">
    <citation type="journal article" date="2023" name="IMA Fungus">
        <title>Comparative genomic study of the Penicillium genus elucidates a diverse pangenome and 15 lateral gene transfer events.</title>
        <authorList>
            <person name="Petersen C."/>
            <person name="Sorensen T."/>
            <person name="Nielsen M.R."/>
            <person name="Sondergaard T.E."/>
            <person name="Sorensen J.L."/>
            <person name="Fitzpatrick D.A."/>
            <person name="Frisvad J.C."/>
            <person name="Nielsen K.L."/>
        </authorList>
    </citation>
    <scope>NUCLEOTIDE SEQUENCE [LARGE SCALE GENOMIC DNA]</scope>
    <source>
        <strain evidence="3 4">IBT 35679</strain>
    </source>
</reference>
<dbReference type="SUPFAM" id="SSF57625">
    <property type="entry name" value="Invertebrate chitin-binding proteins"/>
    <property type="match status" value="1"/>
</dbReference>
<dbReference type="SMART" id="SM00494">
    <property type="entry name" value="ChtBD2"/>
    <property type="match status" value="1"/>
</dbReference>
<comment type="caution">
    <text evidence="3">The sequence shown here is derived from an EMBL/GenBank/DDBJ whole genome shotgun (WGS) entry which is preliminary data.</text>
</comment>
<organism evidence="3 4">
    <name type="scientific">Penicillium frequentans</name>
    <dbReference type="NCBI Taxonomy" id="3151616"/>
    <lineage>
        <taxon>Eukaryota</taxon>
        <taxon>Fungi</taxon>
        <taxon>Dikarya</taxon>
        <taxon>Ascomycota</taxon>
        <taxon>Pezizomycotina</taxon>
        <taxon>Eurotiomycetes</taxon>
        <taxon>Eurotiomycetidae</taxon>
        <taxon>Eurotiales</taxon>
        <taxon>Aspergillaceae</taxon>
        <taxon>Penicillium</taxon>
    </lineage>
</organism>
<sequence length="86" mass="9218">MQFSYQMITTFMAFVLFNSVGAAPVVDGTDAAAGAAAWADPTDCHRFYECPPGGKPVLKTCGPGTAFQSQTSVCDYEHLVASCWHH</sequence>
<dbReference type="InterPro" id="IPR002557">
    <property type="entry name" value="Chitin-bd_dom"/>
</dbReference>
<dbReference type="InterPro" id="IPR036508">
    <property type="entry name" value="Chitin-bd_dom_sf"/>
</dbReference>
<feature type="signal peptide" evidence="1">
    <location>
        <begin position="1"/>
        <end position="22"/>
    </location>
</feature>
<dbReference type="Gene3D" id="2.170.140.10">
    <property type="entry name" value="Chitin binding domain"/>
    <property type="match status" value="1"/>
</dbReference>
<dbReference type="EMBL" id="JAQIZZ010000007">
    <property type="protein sequence ID" value="KAJ5532917.1"/>
    <property type="molecule type" value="Genomic_DNA"/>
</dbReference>
<evidence type="ECO:0000313" key="4">
    <source>
        <dbReference type="Proteomes" id="UP001220324"/>
    </source>
</evidence>
<dbReference type="GO" id="GO:0008061">
    <property type="term" value="F:chitin binding"/>
    <property type="evidence" value="ECO:0007669"/>
    <property type="project" value="InterPro"/>
</dbReference>
<accession>A0AAD6CPY2</accession>
<feature type="chain" id="PRO_5042070400" description="Chitin-binding type-2 domain-containing protein" evidence="1">
    <location>
        <begin position="23"/>
        <end position="86"/>
    </location>
</feature>
<keyword evidence="4" id="KW-1185">Reference proteome</keyword>
<feature type="domain" description="Chitin-binding type-2" evidence="2">
    <location>
        <begin position="26"/>
        <end position="85"/>
    </location>
</feature>
<evidence type="ECO:0000313" key="3">
    <source>
        <dbReference type="EMBL" id="KAJ5532917.1"/>
    </source>
</evidence>
<dbReference type="AlphaFoldDB" id="A0AAD6CPY2"/>
<dbReference type="Proteomes" id="UP001220324">
    <property type="component" value="Unassembled WGS sequence"/>
</dbReference>
<dbReference type="PROSITE" id="PS50940">
    <property type="entry name" value="CHIT_BIND_II"/>
    <property type="match status" value="1"/>
</dbReference>
<proteinExistence type="predicted"/>
<evidence type="ECO:0000256" key="1">
    <source>
        <dbReference type="SAM" id="SignalP"/>
    </source>
</evidence>
<dbReference type="Pfam" id="PF01607">
    <property type="entry name" value="CBM_14"/>
    <property type="match status" value="1"/>
</dbReference>
<keyword evidence="1" id="KW-0732">Signal</keyword>